<sequence length="658" mass="70499">MANPNDMSYAAVAGLAAQRPAVLPTQNMCPPHPPPNPDCLAYITASAPGTAGTSETAPVSATFPTSTPAQGTSSDTPATFDERNVTLYDGRTFAALLGGGEQGSAKRKPSATPSISSSNGSDQEAGAAAAVPANANGTPEVSTAETIGTSASNIAPRRASYTPATKVTMLKHATPELAELASYLKDKTQANILQYCLGIQDFPDAPALAKRIIVICFDTEGWTADSAKITEVGFNTFDIRDTRKVKPGPHGEKFLKHVYFYHIRVQPNAHLLNIKYCPGDPTANRFGQTRFLTRGETQGCLNDAFGWPLEPGKPELGYCPVILLGHALGGDLDKLQNTLGWSPQLLGNIVKIIDTQQLVRDVGWWDRRDQIGLPAIVSRCDFTYRNAHTASNDAAMTTIAAIKMVLPGAKCWESGDKSKPIQTVIDEAEARSKKHGWTWGSPKFCLRCGSRMHMQEDLDIDGLPCRAHVRCEHCIEAGRHGASFSHVTERCIQYALAHGNSALAKKTNEEKEAKKAKYMRRSSYPGSSVKSPAIGGSHRAFGIRIISEPPPQPYGPGGAFGPPLKQAYGMTSGPTDGKPALPFDPKASPFGKPSGLLTDKTNVPIARTTYGSLIGKPNPWFSKHMPNTGKLSGTSKLPAEPHHRKLPGIIEESADTDT</sequence>
<feature type="region of interest" description="Disordered" evidence="1">
    <location>
        <begin position="616"/>
        <end position="658"/>
    </location>
</feature>
<feature type="region of interest" description="Disordered" evidence="1">
    <location>
        <begin position="48"/>
        <end position="80"/>
    </location>
</feature>
<dbReference type="Proteomes" id="UP000799291">
    <property type="component" value="Unassembled WGS sequence"/>
</dbReference>
<dbReference type="OrthoDB" id="5953249at2759"/>
<name>A0A6G1INE8_9PLEO</name>
<protein>
    <recommendedName>
        <fullName evidence="2">Gfd2/YDR514C-like C-terminal domain-containing protein</fullName>
    </recommendedName>
</protein>
<feature type="compositionally biased region" description="Polar residues" evidence="1">
    <location>
        <begin position="51"/>
        <end position="77"/>
    </location>
</feature>
<dbReference type="AlphaFoldDB" id="A0A6G1INE8"/>
<keyword evidence="4" id="KW-1185">Reference proteome</keyword>
<gene>
    <name evidence="3" type="ORF">K458DRAFT_460583</name>
</gene>
<dbReference type="InterPro" id="IPR048519">
    <property type="entry name" value="Gfd2/YDR514C-like_C"/>
</dbReference>
<dbReference type="InterPro" id="IPR040151">
    <property type="entry name" value="Gfd2/YDR514C-like"/>
</dbReference>
<feature type="compositionally biased region" description="Polar residues" evidence="1">
    <location>
        <begin position="111"/>
        <end position="122"/>
    </location>
</feature>
<dbReference type="SUPFAM" id="SSF53098">
    <property type="entry name" value="Ribonuclease H-like"/>
    <property type="match status" value="1"/>
</dbReference>
<accession>A0A6G1INE8</accession>
<evidence type="ECO:0000256" key="1">
    <source>
        <dbReference type="SAM" id="MobiDB-lite"/>
    </source>
</evidence>
<dbReference type="PANTHER" id="PTHR28083:SF1">
    <property type="entry name" value="GOOD FOR FULL DBP5 ACTIVITY PROTEIN 2"/>
    <property type="match status" value="1"/>
</dbReference>
<evidence type="ECO:0000313" key="3">
    <source>
        <dbReference type="EMBL" id="KAF2679742.1"/>
    </source>
</evidence>
<proteinExistence type="predicted"/>
<dbReference type="PANTHER" id="PTHR28083">
    <property type="entry name" value="GOOD FOR FULL DBP5 ACTIVITY PROTEIN 2"/>
    <property type="match status" value="1"/>
</dbReference>
<evidence type="ECO:0000313" key="4">
    <source>
        <dbReference type="Proteomes" id="UP000799291"/>
    </source>
</evidence>
<dbReference type="Pfam" id="PF21762">
    <property type="entry name" value="DEDDh_C"/>
    <property type="match status" value="1"/>
</dbReference>
<reference evidence="3" key="1">
    <citation type="journal article" date="2020" name="Stud. Mycol.">
        <title>101 Dothideomycetes genomes: a test case for predicting lifestyles and emergence of pathogens.</title>
        <authorList>
            <person name="Haridas S."/>
            <person name="Albert R."/>
            <person name="Binder M."/>
            <person name="Bloem J."/>
            <person name="Labutti K."/>
            <person name="Salamov A."/>
            <person name="Andreopoulos B."/>
            <person name="Baker S."/>
            <person name="Barry K."/>
            <person name="Bills G."/>
            <person name="Bluhm B."/>
            <person name="Cannon C."/>
            <person name="Castanera R."/>
            <person name="Culley D."/>
            <person name="Daum C."/>
            <person name="Ezra D."/>
            <person name="Gonzalez J."/>
            <person name="Henrissat B."/>
            <person name="Kuo A."/>
            <person name="Liang C."/>
            <person name="Lipzen A."/>
            <person name="Lutzoni F."/>
            <person name="Magnuson J."/>
            <person name="Mondo S."/>
            <person name="Nolan M."/>
            <person name="Ohm R."/>
            <person name="Pangilinan J."/>
            <person name="Park H.-J."/>
            <person name="Ramirez L."/>
            <person name="Alfaro M."/>
            <person name="Sun H."/>
            <person name="Tritt A."/>
            <person name="Yoshinaga Y."/>
            <person name="Zwiers L.-H."/>
            <person name="Turgeon B."/>
            <person name="Goodwin S."/>
            <person name="Spatafora J."/>
            <person name="Crous P."/>
            <person name="Grigoriev I."/>
        </authorList>
    </citation>
    <scope>NUCLEOTIDE SEQUENCE</scope>
    <source>
        <strain evidence="3">CBS 122367</strain>
    </source>
</reference>
<feature type="region of interest" description="Disordered" evidence="1">
    <location>
        <begin position="98"/>
        <end position="141"/>
    </location>
</feature>
<dbReference type="EMBL" id="MU005601">
    <property type="protein sequence ID" value="KAF2679742.1"/>
    <property type="molecule type" value="Genomic_DNA"/>
</dbReference>
<dbReference type="GO" id="GO:0005634">
    <property type="term" value="C:nucleus"/>
    <property type="evidence" value="ECO:0007669"/>
    <property type="project" value="TreeGrafter"/>
</dbReference>
<feature type="domain" description="Gfd2/YDR514C-like C-terminal" evidence="2">
    <location>
        <begin position="213"/>
        <end position="404"/>
    </location>
</feature>
<organism evidence="3 4">
    <name type="scientific">Lentithecium fluviatile CBS 122367</name>
    <dbReference type="NCBI Taxonomy" id="1168545"/>
    <lineage>
        <taxon>Eukaryota</taxon>
        <taxon>Fungi</taxon>
        <taxon>Dikarya</taxon>
        <taxon>Ascomycota</taxon>
        <taxon>Pezizomycotina</taxon>
        <taxon>Dothideomycetes</taxon>
        <taxon>Pleosporomycetidae</taxon>
        <taxon>Pleosporales</taxon>
        <taxon>Massarineae</taxon>
        <taxon>Lentitheciaceae</taxon>
        <taxon>Lentithecium</taxon>
    </lineage>
</organism>
<feature type="compositionally biased region" description="Low complexity" evidence="1">
    <location>
        <begin position="125"/>
        <end position="137"/>
    </location>
</feature>
<dbReference type="InterPro" id="IPR012337">
    <property type="entry name" value="RNaseH-like_sf"/>
</dbReference>
<evidence type="ECO:0000259" key="2">
    <source>
        <dbReference type="Pfam" id="PF21762"/>
    </source>
</evidence>